<dbReference type="RefSeq" id="WP_114383139.1">
    <property type="nucleotide sequence ID" value="NZ_QPJD01000018.1"/>
</dbReference>
<dbReference type="PROSITE" id="PS50885">
    <property type="entry name" value="HAMP"/>
    <property type="match status" value="1"/>
</dbReference>
<evidence type="ECO:0000256" key="4">
    <source>
        <dbReference type="ARBA" id="ARBA00022679"/>
    </source>
</evidence>
<feature type="region of interest" description="Disordered" evidence="7">
    <location>
        <begin position="600"/>
        <end position="621"/>
    </location>
</feature>
<dbReference type="GO" id="GO:0005886">
    <property type="term" value="C:plasma membrane"/>
    <property type="evidence" value="ECO:0007669"/>
    <property type="project" value="UniProtKB-SubCell"/>
</dbReference>
<dbReference type="InterPro" id="IPR003660">
    <property type="entry name" value="HAMP_dom"/>
</dbReference>
<protein>
    <submittedName>
        <fullName evidence="10">Two-component system sensor histidine kinase YesM</fullName>
    </submittedName>
</protein>
<dbReference type="Proteomes" id="UP000252415">
    <property type="component" value="Unassembled WGS sequence"/>
</dbReference>
<dbReference type="SUPFAM" id="SSF158472">
    <property type="entry name" value="HAMP domain-like"/>
    <property type="match status" value="1"/>
</dbReference>
<gene>
    <name evidence="10" type="ORF">DFP97_11829</name>
</gene>
<evidence type="ECO:0000256" key="2">
    <source>
        <dbReference type="ARBA" id="ARBA00022475"/>
    </source>
</evidence>
<keyword evidence="11" id="KW-1185">Reference proteome</keyword>
<reference evidence="10 11" key="1">
    <citation type="submission" date="2018-07" db="EMBL/GenBank/DDBJ databases">
        <title>Genomic Encyclopedia of Type Strains, Phase III (KMG-III): the genomes of soil and plant-associated and newly described type strains.</title>
        <authorList>
            <person name="Whitman W."/>
        </authorList>
    </citation>
    <scope>NUCLEOTIDE SEQUENCE [LARGE SCALE GENOMIC DNA]</scope>
    <source>
        <strain evidence="10 11">CECT 7506</strain>
    </source>
</reference>
<comment type="subcellular location">
    <subcellularLocation>
        <location evidence="1">Cell membrane</location>
        <topology evidence="1">Multi-pass membrane protein</topology>
    </subcellularLocation>
</comment>
<dbReference type="Gene3D" id="1.10.8.500">
    <property type="entry name" value="HAMP domain in histidine kinase"/>
    <property type="match status" value="1"/>
</dbReference>
<feature type="transmembrane region" description="Helical" evidence="8">
    <location>
        <begin position="326"/>
        <end position="355"/>
    </location>
</feature>
<evidence type="ECO:0000256" key="8">
    <source>
        <dbReference type="SAM" id="Phobius"/>
    </source>
</evidence>
<evidence type="ECO:0000256" key="7">
    <source>
        <dbReference type="SAM" id="MobiDB-lite"/>
    </source>
</evidence>
<evidence type="ECO:0000259" key="9">
    <source>
        <dbReference type="PROSITE" id="PS50885"/>
    </source>
</evidence>
<feature type="transmembrane region" description="Helical" evidence="8">
    <location>
        <begin position="21"/>
        <end position="40"/>
    </location>
</feature>
<keyword evidence="4" id="KW-0808">Transferase</keyword>
<dbReference type="OrthoDB" id="9776552at2"/>
<evidence type="ECO:0000256" key="5">
    <source>
        <dbReference type="ARBA" id="ARBA00022777"/>
    </source>
</evidence>
<dbReference type="PANTHER" id="PTHR34220:SF7">
    <property type="entry name" value="SENSOR HISTIDINE KINASE YPDA"/>
    <property type="match status" value="1"/>
</dbReference>
<dbReference type="EMBL" id="QPJD01000018">
    <property type="protein sequence ID" value="RCW42200.1"/>
    <property type="molecule type" value="Genomic_DNA"/>
</dbReference>
<evidence type="ECO:0000256" key="1">
    <source>
        <dbReference type="ARBA" id="ARBA00004651"/>
    </source>
</evidence>
<keyword evidence="8" id="KW-0812">Transmembrane</keyword>
<dbReference type="Pfam" id="PF00672">
    <property type="entry name" value="HAMP"/>
    <property type="match status" value="1"/>
</dbReference>
<dbReference type="SMART" id="SM00304">
    <property type="entry name" value="HAMP"/>
    <property type="match status" value="1"/>
</dbReference>
<dbReference type="Gene3D" id="3.30.450.20">
    <property type="entry name" value="PAS domain"/>
    <property type="match status" value="1"/>
</dbReference>
<dbReference type="Pfam" id="PF02518">
    <property type="entry name" value="HATPase_c"/>
    <property type="match status" value="1"/>
</dbReference>
<keyword evidence="3" id="KW-0597">Phosphoprotein</keyword>
<keyword evidence="8" id="KW-1133">Transmembrane helix</keyword>
<dbReference type="AlphaFoldDB" id="A0A368VL19"/>
<keyword evidence="5 10" id="KW-0418">Kinase</keyword>
<feature type="domain" description="HAMP" evidence="9">
    <location>
        <begin position="348"/>
        <end position="400"/>
    </location>
</feature>
<dbReference type="CDD" id="cd06225">
    <property type="entry name" value="HAMP"/>
    <property type="match status" value="1"/>
</dbReference>
<evidence type="ECO:0000256" key="6">
    <source>
        <dbReference type="ARBA" id="ARBA00023136"/>
    </source>
</evidence>
<dbReference type="PANTHER" id="PTHR34220">
    <property type="entry name" value="SENSOR HISTIDINE KINASE YPDA"/>
    <property type="match status" value="1"/>
</dbReference>
<dbReference type="InterPro" id="IPR010559">
    <property type="entry name" value="Sig_transdc_His_kin_internal"/>
</dbReference>
<dbReference type="Gene3D" id="3.30.565.10">
    <property type="entry name" value="Histidine kinase-like ATPase, C-terminal domain"/>
    <property type="match status" value="1"/>
</dbReference>
<evidence type="ECO:0000256" key="3">
    <source>
        <dbReference type="ARBA" id="ARBA00022553"/>
    </source>
</evidence>
<name>A0A368VL19_9BACL</name>
<sequence>MRIMRKLAELAANAKFRIKLIVSYFLLVSFIILILGFAYYQISAGNMLSNVRESLGNVVLNNNQLLDEKLQNIRDKSEVLPIDNDLYQMITGADPADNESLMKADRRITQSLFKYFGGDESIYASFILTPEYTFGNMYRMFVTPDGFFNSALYRKATMGQGDLVWLPTYPFAESLGEPDMTNLSFEYSRLVSAVKELNLTYIDDNGNFHTLPRAMKRPVLMVNLTPDYIGRLFAEYARQSEFRNLSYGIVDGTGTIVVHSDEKRIAEREPPSWLGEAINRKQGSFQKVIDGREMLISFGSMESTGWISYIEIPVEDALYDLKALRLYSILFLAVMLMVSILLAYLMSIFITKPIIRIKKAMKMMERGNFHIHIPEKGRDELGQLTRMFNTMNGRIQTLIEENYASRLREKEAELMALNLQLNPHFLYNTLTTMYWIAVENNQHEMSRIMLSLAEMLQTSTRNKNETWPLRTDLDWLDKYIYIMSSRFENLFSVRMDVEEGLLDMEVPKLFLQPFVENAIIHGFAEMEHGGEIVIKGWADDGMVLFSVQDNGSGISREHIDKLKSGQVRSTGMSNVEKRIQLLYGPRYGTEIYSSEGKGTSIRIRIGRQPGSQDTQDRTEIQ</sequence>
<keyword evidence="2" id="KW-1003">Cell membrane</keyword>
<evidence type="ECO:0000313" key="10">
    <source>
        <dbReference type="EMBL" id="RCW42200.1"/>
    </source>
</evidence>
<comment type="caution">
    <text evidence="10">The sequence shown here is derived from an EMBL/GenBank/DDBJ whole genome shotgun (WGS) entry which is preliminary data.</text>
</comment>
<dbReference type="GO" id="GO:0000155">
    <property type="term" value="F:phosphorelay sensor kinase activity"/>
    <property type="evidence" value="ECO:0007669"/>
    <property type="project" value="InterPro"/>
</dbReference>
<dbReference type="SUPFAM" id="SSF55874">
    <property type="entry name" value="ATPase domain of HSP90 chaperone/DNA topoisomerase II/histidine kinase"/>
    <property type="match status" value="1"/>
</dbReference>
<evidence type="ECO:0000313" key="11">
    <source>
        <dbReference type="Proteomes" id="UP000252415"/>
    </source>
</evidence>
<dbReference type="InterPro" id="IPR003594">
    <property type="entry name" value="HATPase_dom"/>
</dbReference>
<proteinExistence type="predicted"/>
<keyword evidence="6 8" id="KW-0472">Membrane</keyword>
<dbReference type="InterPro" id="IPR050640">
    <property type="entry name" value="Bact_2-comp_sensor_kinase"/>
</dbReference>
<dbReference type="Pfam" id="PF06580">
    <property type="entry name" value="His_kinase"/>
    <property type="match status" value="1"/>
</dbReference>
<accession>A0A368VL19</accession>
<dbReference type="InterPro" id="IPR036890">
    <property type="entry name" value="HATPase_C_sf"/>
</dbReference>
<organism evidence="10 11">
    <name type="scientific">Paenibacillus prosopidis</name>
    <dbReference type="NCBI Taxonomy" id="630520"/>
    <lineage>
        <taxon>Bacteria</taxon>
        <taxon>Bacillati</taxon>
        <taxon>Bacillota</taxon>
        <taxon>Bacilli</taxon>
        <taxon>Bacillales</taxon>
        <taxon>Paenibacillaceae</taxon>
        <taxon>Paenibacillus</taxon>
    </lineage>
</organism>